<keyword evidence="1" id="KW-0233">DNA recombination</keyword>
<name>A0A5N8VUM6_9ACTN</name>
<dbReference type="InterPro" id="IPR013762">
    <property type="entry name" value="Integrase-like_cat_sf"/>
</dbReference>
<accession>A0A5N8VUM6</accession>
<dbReference type="GO" id="GO:0006310">
    <property type="term" value="P:DNA recombination"/>
    <property type="evidence" value="ECO:0007669"/>
    <property type="project" value="UniProtKB-KW"/>
</dbReference>
<evidence type="ECO:0000313" key="4">
    <source>
        <dbReference type="Proteomes" id="UP000326979"/>
    </source>
</evidence>
<evidence type="ECO:0000313" key="3">
    <source>
        <dbReference type="EMBL" id="MPY38981.1"/>
    </source>
</evidence>
<comment type="caution">
    <text evidence="3">The sequence shown here is derived from an EMBL/GenBank/DDBJ whole genome shotgun (WGS) entry which is preliminary data.</text>
</comment>
<feature type="compositionally biased region" description="Basic residues" evidence="2">
    <location>
        <begin position="155"/>
        <end position="166"/>
    </location>
</feature>
<reference evidence="3 4" key="1">
    <citation type="submission" date="2019-07" db="EMBL/GenBank/DDBJ databases">
        <title>New species of Amycolatopsis and Streptomyces.</title>
        <authorList>
            <person name="Duangmal K."/>
            <person name="Teo W.F.A."/>
            <person name="Lipun K."/>
        </authorList>
    </citation>
    <scope>NUCLEOTIDE SEQUENCE [LARGE SCALE GENOMIC DNA]</scope>
    <source>
        <strain evidence="3 4">TISTR 2346</strain>
    </source>
</reference>
<feature type="non-terminal residue" evidence="3">
    <location>
        <position position="179"/>
    </location>
</feature>
<dbReference type="InterPro" id="IPR011010">
    <property type="entry name" value="DNA_brk_join_enz"/>
</dbReference>
<dbReference type="Gene3D" id="1.10.443.10">
    <property type="entry name" value="Intergrase catalytic core"/>
    <property type="match status" value="1"/>
</dbReference>
<proteinExistence type="predicted"/>
<evidence type="ECO:0000256" key="1">
    <source>
        <dbReference type="ARBA" id="ARBA00023172"/>
    </source>
</evidence>
<organism evidence="3 4">
    <name type="scientific">Streptomyces phyllanthi</name>
    <dbReference type="NCBI Taxonomy" id="1803180"/>
    <lineage>
        <taxon>Bacteria</taxon>
        <taxon>Bacillati</taxon>
        <taxon>Actinomycetota</taxon>
        <taxon>Actinomycetes</taxon>
        <taxon>Kitasatosporales</taxon>
        <taxon>Streptomycetaceae</taxon>
        <taxon>Streptomyces</taxon>
    </lineage>
</organism>
<dbReference type="GO" id="GO:0003677">
    <property type="term" value="F:DNA binding"/>
    <property type="evidence" value="ECO:0007669"/>
    <property type="project" value="InterPro"/>
</dbReference>
<sequence>MRAIQDAPLTDKGVKTCQLVIRHRASEEADDPLTEPGPLQADAVNADAVNLDELRLMLRTLDRTTVRGKRDAAVLLIAWWMAARASAPARLNLHDARITTVHIEDEHGGTRPHQALVIKIRRSKADQAARGQEVRILAPADQELCPIHALRMARRPRRRRPAHPRARCCAASTGTATSA</sequence>
<dbReference type="SUPFAM" id="SSF56349">
    <property type="entry name" value="DNA breaking-rejoining enzymes"/>
    <property type="match status" value="1"/>
</dbReference>
<dbReference type="EMBL" id="VJZE01000010">
    <property type="protein sequence ID" value="MPY38981.1"/>
    <property type="molecule type" value="Genomic_DNA"/>
</dbReference>
<keyword evidence="4" id="KW-1185">Reference proteome</keyword>
<dbReference type="AlphaFoldDB" id="A0A5N8VUM6"/>
<protein>
    <submittedName>
        <fullName evidence="3">Uncharacterized protein</fullName>
    </submittedName>
</protein>
<dbReference type="Proteomes" id="UP000326979">
    <property type="component" value="Unassembled WGS sequence"/>
</dbReference>
<dbReference type="GO" id="GO:0015074">
    <property type="term" value="P:DNA integration"/>
    <property type="evidence" value="ECO:0007669"/>
    <property type="project" value="InterPro"/>
</dbReference>
<feature type="compositionally biased region" description="Low complexity" evidence="2">
    <location>
        <begin position="167"/>
        <end position="179"/>
    </location>
</feature>
<feature type="region of interest" description="Disordered" evidence="2">
    <location>
        <begin position="155"/>
        <end position="179"/>
    </location>
</feature>
<evidence type="ECO:0000256" key="2">
    <source>
        <dbReference type="SAM" id="MobiDB-lite"/>
    </source>
</evidence>
<gene>
    <name evidence="3" type="ORF">FNH04_03200</name>
</gene>